<dbReference type="EMBL" id="JANIDY010000001">
    <property type="protein sequence ID" value="MCX5617187.1"/>
    <property type="molecule type" value="Genomic_DNA"/>
</dbReference>
<dbReference type="Pfam" id="PF10030">
    <property type="entry name" value="DUF2272"/>
    <property type="match status" value="1"/>
</dbReference>
<evidence type="ECO:0000313" key="3">
    <source>
        <dbReference type="EMBL" id="MCX5617187.1"/>
    </source>
</evidence>
<dbReference type="RefSeq" id="WP_266115703.1">
    <property type="nucleotide sequence ID" value="NZ_JANIDY010000001.1"/>
</dbReference>
<proteinExistence type="predicted"/>
<protein>
    <submittedName>
        <fullName evidence="3">DUF2272 domain-containing protein</fullName>
    </submittedName>
</protein>
<feature type="region of interest" description="Disordered" evidence="1">
    <location>
        <begin position="112"/>
        <end position="132"/>
    </location>
</feature>
<comment type="caution">
    <text evidence="3">The sequence shown here is derived from an EMBL/GenBank/DDBJ whole genome shotgun (WGS) entry which is preliminary data.</text>
</comment>
<sequence length="332" mass="35632">MLTDAAGKRRVIMKAVRHLGNGQAKQTVPERAAPGHPSGWAALCGLIFLAACSSSGQHSPALTPMSQYANGQTGPLGYDTHVPAFASENFAPFNRQDVAAIALREWRMFGSPIADADPHDRPEPSSPALKPERLPGLWQRIGEYWWIGQAPEENEARWTGRTDGNGTLFSAARDGNYAWSAAFISYVMRIGGANIRFPYSPNHATYINAAASGNNPGISAQNPANYAPRLGDILCVGRGRSRSITYSMLPTSYGFPAHCGIVVATRQNAPPFGREISIVGGNVDDAVSLTHVPTDSTGHVSSSDGQSYDSRYPWCAILTPRYDADTDPNSGQ</sequence>
<name>A0ABT3WDM6_9PROT</name>
<accession>A0ABT3WDM6</accession>
<dbReference type="InterPro" id="IPR019262">
    <property type="entry name" value="DUF2272"/>
</dbReference>
<feature type="domain" description="DUF2272" evidence="2">
    <location>
        <begin position="132"/>
        <end position="318"/>
    </location>
</feature>
<evidence type="ECO:0000259" key="2">
    <source>
        <dbReference type="Pfam" id="PF10030"/>
    </source>
</evidence>
<evidence type="ECO:0000313" key="4">
    <source>
        <dbReference type="Proteomes" id="UP001165576"/>
    </source>
</evidence>
<reference evidence="3" key="1">
    <citation type="submission" date="2022-07" db="EMBL/GenBank/DDBJ databases">
        <title>Bombella genomes.</title>
        <authorList>
            <person name="Harer L."/>
            <person name="Styblova S."/>
            <person name="Ehrmann M."/>
        </authorList>
    </citation>
    <scope>NUCLEOTIDE SEQUENCE</scope>
    <source>
        <strain evidence="3">TMW 2.2543</strain>
    </source>
</reference>
<keyword evidence="4" id="KW-1185">Reference proteome</keyword>
<gene>
    <name evidence="3" type="ORF">NQF86_00675</name>
</gene>
<evidence type="ECO:0000256" key="1">
    <source>
        <dbReference type="SAM" id="MobiDB-lite"/>
    </source>
</evidence>
<dbReference type="Proteomes" id="UP001165576">
    <property type="component" value="Unassembled WGS sequence"/>
</dbReference>
<organism evidence="3 4">
    <name type="scientific">Bombella pluederhausensis</name>
    <dbReference type="NCBI Taxonomy" id="2967336"/>
    <lineage>
        <taxon>Bacteria</taxon>
        <taxon>Pseudomonadati</taxon>
        <taxon>Pseudomonadota</taxon>
        <taxon>Alphaproteobacteria</taxon>
        <taxon>Acetobacterales</taxon>
        <taxon>Acetobacteraceae</taxon>
        <taxon>Bombella</taxon>
    </lineage>
</organism>